<evidence type="ECO:0008006" key="3">
    <source>
        <dbReference type="Google" id="ProtNLM"/>
    </source>
</evidence>
<dbReference type="Gene3D" id="3.90.45.10">
    <property type="entry name" value="Peptide deformylase"/>
    <property type="match status" value="1"/>
</dbReference>
<dbReference type="PANTHER" id="PTHR10458">
    <property type="entry name" value="PEPTIDE DEFORMYLASE"/>
    <property type="match status" value="1"/>
</dbReference>
<protein>
    <recommendedName>
        <fullName evidence="3">Peptide deformylase</fullName>
    </recommendedName>
</protein>
<comment type="similarity">
    <text evidence="1">Belongs to the polypeptide deformylase family.</text>
</comment>
<dbReference type="GO" id="GO:0042586">
    <property type="term" value="F:peptide deformylase activity"/>
    <property type="evidence" value="ECO:0007669"/>
    <property type="project" value="InterPro"/>
</dbReference>
<accession>X1QPX0</accession>
<proteinExistence type="inferred from homology"/>
<dbReference type="AlphaFoldDB" id="X1QPX0"/>
<reference evidence="2" key="1">
    <citation type="journal article" date="2014" name="Front. Microbiol.">
        <title>High frequency of phylogenetically diverse reductive dehalogenase-homologous genes in deep subseafloor sedimentary metagenomes.</title>
        <authorList>
            <person name="Kawai M."/>
            <person name="Futagami T."/>
            <person name="Toyoda A."/>
            <person name="Takaki Y."/>
            <person name="Nishi S."/>
            <person name="Hori S."/>
            <person name="Arai W."/>
            <person name="Tsubouchi T."/>
            <person name="Morono Y."/>
            <person name="Uchiyama I."/>
            <person name="Ito T."/>
            <person name="Fujiyama A."/>
            <person name="Inagaki F."/>
            <person name="Takami H."/>
        </authorList>
    </citation>
    <scope>NUCLEOTIDE SEQUENCE</scope>
    <source>
        <strain evidence="2">Expedition CK06-06</strain>
    </source>
</reference>
<organism evidence="2">
    <name type="scientific">marine sediment metagenome</name>
    <dbReference type="NCBI Taxonomy" id="412755"/>
    <lineage>
        <taxon>unclassified sequences</taxon>
        <taxon>metagenomes</taxon>
        <taxon>ecological metagenomes</taxon>
    </lineage>
</organism>
<gene>
    <name evidence="2" type="ORF">S06H3_58205</name>
</gene>
<comment type="caution">
    <text evidence="2">The sequence shown here is derived from an EMBL/GenBank/DDBJ whole genome shotgun (WGS) entry which is preliminary data.</text>
</comment>
<feature type="non-terminal residue" evidence="2">
    <location>
        <position position="63"/>
    </location>
</feature>
<dbReference type="EMBL" id="BARV01037652">
    <property type="protein sequence ID" value="GAI52985.1"/>
    <property type="molecule type" value="Genomic_DNA"/>
</dbReference>
<dbReference type="Pfam" id="PF01327">
    <property type="entry name" value="Pep_deformylase"/>
    <property type="match status" value="1"/>
</dbReference>
<evidence type="ECO:0000313" key="2">
    <source>
        <dbReference type="EMBL" id="GAI52985.1"/>
    </source>
</evidence>
<dbReference type="PANTHER" id="PTHR10458:SF22">
    <property type="entry name" value="PEPTIDE DEFORMYLASE"/>
    <property type="match status" value="1"/>
</dbReference>
<dbReference type="InterPro" id="IPR023635">
    <property type="entry name" value="Peptide_deformylase"/>
</dbReference>
<dbReference type="SUPFAM" id="SSF56420">
    <property type="entry name" value="Peptide deformylase"/>
    <property type="match status" value="1"/>
</dbReference>
<name>X1QPX0_9ZZZZ</name>
<dbReference type="InterPro" id="IPR036821">
    <property type="entry name" value="Peptide_deformylase_sf"/>
</dbReference>
<sequence length="63" mass="7074">MAIRALHHPRDDSVLRQKARRVPTIDSSIQRLIDDMVETMQQTKGVGLAAPQSGCLSELWCSR</sequence>
<evidence type="ECO:0000256" key="1">
    <source>
        <dbReference type="ARBA" id="ARBA00010759"/>
    </source>
</evidence>